<dbReference type="RefSeq" id="XP_060413085.1">
    <property type="nucleotide sequence ID" value="XM_060551739.1"/>
</dbReference>
<evidence type="ECO:0000313" key="1">
    <source>
        <dbReference type="EMBL" id="KAK1586127.1"/>
    </source>
</evidence>
<comment type="caution">
    <text evidence="1">The sequence shown here is derived from an EMBL/GenBank/DDBJ whole genome shotgun (WGS) entry which is preliminary data.</text>
</comment>
<dbReference type="AlphaFoldDB" id="A0AAD8PWU3"/>
<keyword evidence="2" id="KW-1185">Reference proteome</keyword>
<protein>
    <submittedName>
        <fullName evidence="1">Uncharacterized protein</fullName>
    </submittedName>
</protein>
<dbReference type="EMBL" id="JAHLJV010000038">
    <property type="protein sequence ID" value="KAK1586127.1"/>
    <property type="molecule type" value="Genomic_DNA"/>
</dbReference>
<dbReference type="Proteomes" id="UP001230504">
    <property type="component" value="Unassembled WGS sequence"/>
</dbReference>
<accession>A0AAD8PWU3</accession>
<reference evidence="1" key="1">
    <citation type="submission" date="2021-06" db="EMBL/GenBank/DDBJ databases">
        <title>Comparative genomics, transcriptomics and evolutionary studies reveal genomic signatures of adaptation to plant cell wall in hemibiotrophic fungi.</title>
        <authorList>
            <consortium name="DOE Joint Genome Institute"/>
            <person name="Baroncelli R."/>
            <person name="Diaz J.F."/>
            <person name="Benocci T."/>
            <person name="Peng M."/>
            <person name="Battaglia E."/>
            <person name="Haridas S."/>
            <person name="Andreopoulos W."/>
            <person name="Labutti K."/>
            <person name="Pangilinan J."/>
            <person name="Floch G.L."/>
            <person name="Makela M.R."/>
            <person name="Henrissat B."/>
            <person name="Grigoriev I.V."/>
            <person name="Crouch J.A."/>
            <person name="De Vries R.P."/>
            <person name="Sukno S.A."/>
            <person name="Thon M.R."/>
        </authorList>
    </citation>
    <scope>NUCLEOTIDE SEQUENCE</scope>
    <source>
        <strain evidence="1">CBS 125086</strain>
    </source>
</reference>
<gene>
    <name evidence="1" type="ORF">LY79DRAFT_240245</name>
</gene>
<organism evidence="1 2">
    <name type="scientific">Colletotrichum navitas</name>
    <dbReference type="NCBI Taxonomy" id="681940"/>
    <lineage>
        <taxon>Eukaryota</taxon>
        <taxon>Fungi</taxon>
        <taxon>Dikarya</taxon>
        <taxon>Ascomycota</taxon>
        <taxon>Pezizomycotina</taxon>
        <taxon>Sordariomycetes</taxon>
        <taxon>Hypocreomycetidae</taxon>
        <taxon>Glomerellales</taxon>
        <taxon>Glomerellaceae</taxon>
        <taxon>Colletotrichum</taxon>
        <taxon>Colletotrichum graminicola species complex</taxon>
    </lineage>
</organism>
<evidence type="ECO:0000313" key="2">
    <source>
        <dbReference type="Proteomes" id="UP001230504"/>
    </source>
</evidence>
<proteinExistence type="predicted"/>
<name>A0AAD8PWU3_9PEZI</name>
<dbReference type="GeneID" id="85435979"/>
<sequence length="203" mass="22252">MQAIVHGWANGRFYDPPHPRPSPLHAQVCPNAEWTGSGRHVGKSVDSLQDRERLLGHQVRSGLDWTLGPTDRQEVPHPAGVGSVVRPIEPGQVLLFHLFSLYPAFHRWFCSYLFHVLSLFCRLTCLESTLARSSEVRKYDEIGILFEDSQTKMGMTGAGGGGGGYDVFESRTGSGQGFTGSLSPPFYQVVSCSREASSEDLAA</sequence>